<keyword evidence="4" id="KW-1185">Reference proteome</keyword>
<feature type="compositionally biased region" description="Low complexity" evidence="1">
    <location>
        <begin position="10"/>
        <end position="28"/>
    </location>
</feature>
<dbReference type="STRING" id="41875.K8EZC6"/>
<dbReference type="EMBL" id="FO082271">
    <property type="protein sequence ID" value="CCO17850.1"/>
    <property type="molecule type" value="Genomic_DNA"/>
</dbReference>
<dbReference type="eggNOG" id="KOG1119">
    <property type="taxonomic scope" value="Eukaryota"/>
</dbReference>
<dbReference type="GeneID" id="19014482"/>
<accession>K8EZC6</accession>
<evidence type="ECO:0000313" key="3">
    <source>
        <dbReference type="EMBL" id="CCO17850.1"/>
    </source>
</evidence>
<dbReference type="RefSeq" id="XP_007511729.1">
    <property type="nucleotide sequence ID" value="XM_007511667.1"/>
</dbReference>
<feature type="transmembrane region" description="Helical" evidence="2">
    <location>
        <begin position="415"/>
        <end position="435"/>
    </location>
</feature>
<dbReference type="KEGG" id="bpg:Bathy08g05020"/>
<feature type="region of interest" description="Disordered" evidence="1">
    <location>
        <begin position="85"/>
        <end position="113"/>
    </location>
</feature>
<keyword evidence="2" id="KW-0472">Membrane</keyword>
<dbReference type="Proteomes" id="UP000198341">
    <property type="component" value="Chromosome 8"/>
</dbReference>
<dbReference type="PANTHER" id="PTHR47380:SF4">
    <property type="entry name" value="OS02G0533000 PROTEIN"/>
    <property type="match status" value="1"/>
</dbReference>
<organism evidence="3 4">
    <name type="scientific">Bathycoccus prasinos</name>
    <dbReference type="NCBI Taxonomy" id="41875"/>
    <lineage>
        <taxon>Eukaryota</taxon>
        <taxon>Viridiplantae</taxon>
        <taxon>Chlorophyta</taxon>
        <taxon>Mamiellophyceae</taxon>
        <taxon>Mamiellales</taxon>
        <taxon>Bathycoccaceae</taxon>
        <taxon>Bathycoccus</taxon>
    </lineage>
</organism>
<dbReference type="AlphaFoldDB" id="K8EZC6"/>
<name>K8EZC6_9CHLO</name>
<dbReference type="InterPro" id="IPR044200">
    <property type="entry name" value="At5g03900-like"/>
</dbReference>
<feature type="region of interest" description="Disordered" evidence="1">
    <location>
        <begin position="1"/>
        <end position="64"/>
    </location>
</feature>
<feature type="transmembrane region" description="Helical" evidence="2">
    <location>
        <begin position="210"/>
        <end position="235"/>
    </location>
</feature>
<dbReference type="OrthoDB" id="4518at2759"/>
<keyword evidence="2" id="KW-0812">Transmembrane</keyword>
<evidence type="ECO:0000256" key="2">
    <source>
        <dbReference type="SAM" id="Phobius"/>
    </source>
</evidence>
<dbReference type="GO" id="GO:0009941">
    <property type="term" value="C:chloroplast envelope"/>
    <property type="evidence" value="ECO:0007669"/>
    <property type="project" value="TreeGrafter"/>
</dbReference>
<protein>
    <recommendedName>
        <fullName evidence="5">Iron-sulfur cluster biosynthesis family protein</fullName>
    </recommendedName>
</protein>
<gene>
    <name evidence="3" type="ORF">Bathy08g05020</name>
</gene>
<feature type="transmembrane region" description="Helical" evidence="2">
    <location>
        <begin position="447"/>
        <end position="471"/>
    </location>
</feature>
<evidence type="ECO:0000313" key="4">
    <source>
        <dbReference type="Proteomes" id="UP000198341"/>
    </source>
</evidence>
<proteinExistence type="predicted"/>
<feature type="region of interest" description="Disordered" evidence="1">
    <location>
        <begin position="514"/>
        <end position="554"/>
    </location>
</feature>
<evidence type="ECO:0008006" key="5">
    <source>
        <dbReference type="Google" id="ProtNLM"/>
    </source>
</evidence>
<dbReference type="PANTHER" id="PTHR47380">
    <property type="entry name" value="OS02G0533000 PROTEIN"/>
    <property type="match status" value="1"/>
</dbReference>
<reference evidence="3 4" key="1">
    <citation type="submission" date="2011-10" db="EMBL/GenBank/DDBJ databases">
        <authorList>
            <person name="Genoscope - CEA"/>
        </authorList>
    </citation>
    <scope>NUCLEOTIDE SEQUENCE [LARGE SCALE GENOMIC DNA]</scope>
    <source>
        <strain evidence="3 4">RCC 1105</strain>
    </source>
</reference>
<sequence length="554" mass="62141">MKLSIRPNLTSSRSATGAFSSSSSQPSTGKRLRRPTAKVSLSSSSRRHLLKPWTSSSSSSSSSNIHTARRRFSICAAYNNNDNNKKKSSDFSNYGEEDDDFDEPVPGPGGRIESDAIQRNVRDSVINAIDQSQNRRVTAGDVASSSGIQLFDATQALTALAADTNASLEVTNDGDLVYAFPSGYKQLLQAKSFKLKTEPTVDKVKEFLSYLVRVSFGTTLVASVVIVYTTIFALLSSQRDDRNDRRSSRGGGMMFFGPRFYPGDIFWYLDPYYYRRPYRLRAKDEMNFFEAVFSFVFGDGDPNNDFERERWALIGQTIAKNEGVVTGEQLAPFLDREGSAELSDESFVLPVLTRFEGSPEMDDSGNIFYRFPAAQVTALEKKQQNRLKRDSASSTNGLAKEERWSFSLADPSQKFMSAALGVANFVGVIWLSSLMTDPQVLYRNAELVQSVGGFLPALQVYAALFFAIPFFRNFRIGMKNKQIDRRNTLRLQSLLRLERPDEKLRRKLMEAKSKAGRKFVSEKDSIFSSSGKGQKDGSTFELEDFDRRLNNEKK</sequence>
<feature type="compositionally biased region" description="Basic and acidic residues" evidence="1">
    <location>
        <begin position="514"/>
        <end position="525"/>
    </location>
</feature>
<keyword evidence="2" id="KW-1133">Transmembrane helix</keyword>
<feature type="compositionally biased region" description="Basic and acidic residues" evidence="1">
    <location>
        <begin position="545"/>
        <end position="554"/>
    </location>
</feature>
<evidence type="ECO:0000256" key="1">
    <source>
        <dbReference type="SAM" id="MobiDB-lite"/>
    </source>
</evidence>